<dbReference type="Proteomes" id="UP000332933">
    <property type="component" value="Unassembled WGS sequence"/>
</dbReference>
<accession>A0A485LIQ0</accession>
<evidence type="ECO:0000256" key="9">
    <source>
        <dbReference type="ARBA" id="ARBA00029821"/>
    </source>
</evidence>
<dbReference type="SUPFAM" id="SSF53335">
    <property type="entry name" value="S-adenosyl-L-methionine-dependent methyltransferases"/>
    <property type="match status" value="1"/>
</dbReference>
<feature type="compositionally biased region" description="Low complexity" evidence="12">
    <location>
        <begin position="135"/>
        <end position="146"/>
    </location>
</feature>
<reference evidence="15 16" key="1">
    <citation type="submission" date="2019-03" db="EMBL/GenBank/DDBJ databases">
        <authorList>
            <person name="Gaulin E."/>
            <person name="Dumas B."/>
        </authorList>
    </citation>
    <scope>NUCLEOTIDE SEQUENCE [LARGE SCALE GENOMIC DNA]</scope>
    <source>
        <strain evidence="15">CBS 568.67</strain>
    </source>
</reference>
<dbReference type="InterPro" id="IPR030445">
    <property type="entry name" value="H3-K79_meTrfase"/>
</dbReference>
<keyword evidence="8 11" id="KW-0539">Nucleus</keyword>
<evidence type="ECO:0000256" key="11">
    <source>
        <dbReference type="RuleBase" id="RU271113"/>
    </source>
</evidence>
<evidence type="ECO:0000256" key="2">
    <source>
        <dbReference type="ARBA" id="ARBA00012190"/>
    </source>
</evidence>
<evidence type="ECO:0000313" key="16">
    <source>
        <dbReference type="Proteomes" id="UP000332933"/>
    </source>
</evidence>
<dbReference type="PANTHER" id="PTHR21451:SF0">
    <property type="entry name" value="HISTONE-LYSINE N-METHYLTRANSFERASE, H3 LYSINE-79 SPECIFIC"/>
    <property type="match status" value="1"/>
</dbReference>
<comment type="catalytic activity">
    <reaction evidence="10 11">
        <text>L-lysyl(79)-[histone H3] + 3 S-adenosyl-L-methionine = N(6),N(6),N(6)-trimethyl-L-lysyl(79)-[histone H3] + 3 S-adenosyl-L-homocysteine + 3 H(+)</text>
        <dbReference type="Rhea" id="RHEA:60328"/>
        <dbReference type="Rhea" id="RHEA-COMP:15549"/>
        <dbReference type="Rhea" id="RHEA-COMP:15552"/>
        <dbReference type="ChEBI" id="CHEBI:15378"/>
        <dbReference type="ChEBI" id="CHEBI:29969"/>
        <dbReference type="ChEBI" id="CHEBI:57856"/>
        <dbReference type="ChEBI" id="CHEBI:59789"/>
        <dbReference type="ChEBI" id="CHEBI:61961"/>
        <dbReference type="EC" id="2.1.1.360"/>
    </reaction>
</comment>
<evidence type="ECO:0000313" key="14">
    <source>
        <dbReference type="EMBL" id="KAF0688331.1"/>
    </source>
</evidence>
<comment type="similarity">
    <text evidence="11">Belongs to the class I-like SAM-binding methyltransferase superfamily. DOT1 family.</text>
</comment>
<dbReference type="EC" id="2.1.1.360" evidence="2 11"/>
<keyword evidence="4 11" id="KW-0489">Methyltransferase</keyword>
<feature type="domain" description="DOT1" evidence="13">
    <location>
        <begin position="71"/>
        <end position="398"/>
    </location>
</feature>
<evidence type="ECO:0000313" key="15">
    <source>
        <dbReference type="EMBL" id="VFT96739.1"/>
    </source>
</evidence>
<evidence type="ECO:0000256" key="4">
    <source>
        <dbReference type="ARBA" id="ARBA00022603"/>
    </source>
</evidence>
<dbReference type="AlphaFoldDB" id="A0A485LIQ0"/>
<dbReference type="GO" id="GO:0032259">
    <property type="term" value="P:methylation"/>
    <property type="evidence" value="ECO:0007669"/>
    <property type="project" value="UniProtKB-KW"/>
</dbReference>
<dbReference type="EMBL" id="CAADRA010006758">
    <property type="protein sequence ID" value="VFT96739.1"/>
    <property type="molecule type" value="Genomic_DNA"/>
</dbReference>
<feature type="region of interest" description="Disordered" evidence="12">
    <location>
        <begin position="1"/>
        <end position="146"/>
    </location>
</feature>
<feature type="compositionally biased region" description="Low complexity" evidence="12">
    <location>
        <begin position="25"/>
        <end position="38"/>
    </location>
</feature>
<evidence type="ECO:0000256" key="5">
    <source>
        <dbReference type="ARBA" id="ARBA00022679"/>
    </source>
</evidence>
<evidence type="ECO:0000259" key="13">
    <source>
        <dbReference type="PROSITE" id="PS51569"/>
    </source>
</evidence>
<feature type="compositionally biased region" description="Basic and acidic residues" evidence="12">
    <location>
        <begin position="55"/>
        <end position="70"/>
    </location>
</feature>
<dbReference type="PROSITE" id="PS51569">
    <property type="entry name" value="DOT1"/>
    <property type="match status" value="1"/>
</dbReference>
<dbReference type="InterPro" id="IPR025789">
    <property type="entry name" value="DOT1_dom"/>
</dbReference>
<evidence type="ECO:0000256" key="7">
    <source>
        <dbReference type="ARBA" id="ARBA00022853"/>
    </source>
</evidence>
<comment type="subcellular location">
    <subcellularLocation>
        <location evidence="1 11">Nucleus</location>
    </subcellularLocation>
</comment>
<dbReference type="GO" id="GO:0000077">
    <property type="term" value="P:DNA damage checkpoint signaling"/>
    <property type="evidence" value="ECO:0007669"/>
    <property type="project" value="TreeGrafter"/>
</dbReference>
<protein>
    <recommendedName>
        <fullName evidence="3 11">Histone-lysine N-methyltransferase, H3 lysine-79 specific</fullName>
        <ecNumber evidence="2 11">2.1.1.360</ecNumber>
    </recommendedName>
    <alternativeName>
        <fullName evidence="9 11">Histone H3-K79 methyltransferase</fullName>
    </alternativeName>
</protein>
<comment type="function">
    <text evidence="11">Histone methyltransferase that specifically trimethylates histone H3 to form H3K79me3. This methylation is required for telomere silencing and for the pachytene checkpoint during the meiotic cell cycle by allowing the recruitment of RAD9 to double strand breaks. Nucleosomes are preferred as substrate compared to free histone.</text>
</comment>
<evidence type="ECO:0000256" key="8">
    <source>
        <dbReference type="ARBA" id="ARBA00023242"/>
    </source>
</evidence>
<evidence type="ECO:0000256" key="1">
    <source>
        <dbReference type="ARBA" id="ARBA00004123"/>
    </source>
</evidence>
<dbReference type="Pfam" id="PF08123">
    <property type="entry name" value="DOT1"/>
    <property type="match status" value="1"/>
</dbReference>
<name>A0A485LIQ0_9STRA</name>
<dbReference type="GO" id="GO:0006281">
    <property type="term" value="P:DNA repair"/>
    <property type="evidence" value="ECO:0007669"/>
    <property type="project" value="TreeGrafter"/>
</dbReference>
<evidence type="ECO:0000256" key="12">
    <source>
        <dbReference type="SAM" id="MobiDB-lite"/>
    </source>
</evidence>
<keyword evidence="5 11" id="KW-0808">Transferase</keyword>
<keyword evidence="16" id="KW-1185">Reference proteome</keyword>
<feature type="compositionally biased region" description="Low complexity" evidence="12">
    <location>
        <begin position="94"/>
        <end position="105"/>
    </location>
</feature>
<reference evidence="14" key="2">
    <citation type="submission" date="2019-06" db="EMBL/GenBank/DDBJ databases">
        <title>Genomics analysis of Aphanomyces spp. identifies a new class of oomycete effector associated with host adaptation.</title>
        <authorList>
            <person name="Gaulin E."/>
        </authorList>
    </citation>
    <scope>NUCLEOTIDE SEQUENCE</scope>
    <source>
        <strain evidence="14">CBS 578.67</strain>
    </source>
</reference>
<dbReference type="GO" id="GO:0005634">
    <property type="term" value="C:nucleus"/>
    <property type="evidence" value="ECO:0007669"/>
    <property type="project" value="UniProtKB-SubCell"/>
</dbReference>
<sequence length="398" mass="44316">MQQRRNRPRQFLGSVASSESCATQESTAKGAAEASTAALQDDKRKHTPTGTTPVRENKRTEPRRCKRLPDLDATTPSPTRMLSPDDPVINLVTSGSSDDSEISISPKQKRSSARLQNRKPVDVRSDNDSESGACPSFPSTLTSSPSDGLVDLSRHTTLCPTDAIKLLKRVFVEVEDDDRAMYRLTNDVIRDETATCEKSQLVELSDAATLKRMCTYGEVLPEAISSVVMPLLQLTPTDVFYDLGCGTGKIILQVALETNCVVAKGMELMLNRVVEGARALERVRRWCPRVVAHKTIVIVQGDICYPPDEANTMDATVVFINNVVFPPDLMSSVLEMLGRMKQLKRIVSMRKLCERHRDERCGRKKSPCVHFKHPPQEHTVLVSWAKHASCYVYERESS</sequence>
<feature type="compositionally biased region" description="Polar residues" evidence="12">
    <location>
        <begin position="15"/>
        <end position="24"/>
    </location>
</feature>
<dbReference type="OrthoDB" id="443402at2759"/>
<dbReference type="Gene3D" id="3.40.50.150">
    <property type="entry name" value="Vaccinia Virus protein VP39"/>
    <property type="match status" value="1"/>
</dbReference>
<gene>
    <name evidence="15" type="primary">Aste57867_20043</name>
    <name evidence="14" type="ORF">As57867_019977</name>
    <name evidence="15" type="ORF">ASTE57867_20043</name>
</gene>
<evidence type="ECO:0000256" key="10">
    <source>
        <dbReference type="ARBA" id="ARBA00047770"/>
    </source>
</evidence>
<organism evidence="15 16">
    <name type="scientific">Aphanomyces stellatus</name>
    <dbReference type="NCBI Taxonomy" id="120398"/>
    <lineage>
        <taxon>Eukaryota</taxon>
        <taxon>Sar</taxon>
        <taxon>Stramenopiles</taxon>
        <taxon>Oomycota</taxon>
        <taxon>Saprolegniomycetes</taxon>
        <taxon>Saprolegniales</taxon>
        <taxon>Verrucalvaceae</taxon>
        <taxon>Aphanomyces</taxon>
    </lineage>
</organism>
<dbReference type="EMBL" id="VJMH01006735">
    <property type="protein sequence ID" value="KAF0688331.1"/>
    <property type="molecule type" value="Genomic_DNA"/>
</dbReference>
<dbReference type="InterPro" id="IPR029063">
    <property type="entry name" value="SAM-dependent_MTases_sf"/>
</dbReference>
<evidence type="ECO:0000256" key="3">
    <source>
        <dbReference type="ARBA" id="ARBA00020987"/>
    </source>
</evidence>
<evidence type="ECO:0000256" key="6">
    <source>
        <dbReference type="ARBA" id="ARBA00022691"/>
    </source>
</evidence>
<dbReference type="GO" id="GO:0140956">
    <property type="term" value="F:histone H3K79 trimethyltransferase activity"/>
    <property type="evidence" value="ECO:0007669"/>
    <property type="project" value="UniProtKB-EC"/>
</dbReference>
<dbReference type="PANTHER" id="PTHR21451">
    <property type="entry name" value="HISTONE H3 METHYLTRANSFERASE"/>
    <property type="match status" value="1"/>
</dbReference>
<proteinExistence type="inferred from homology"/>
<keyword evidence="7 11" id="KW-0156">Chromatin regulator</keyword>
<comment type="miscellaneous">
    <text evidence="11">In contrast to other lysine histone methyltransferases, it does not contain a SET domain, suggesting the existence of another mechanism for methylation of lysine residues of histones.</text>
</comment>
<keyword evidence="6 11" id="KW-0949">S-adenosyl-L-methionine</keyword>